<feature type="non-terminal residue" evidence="2">
    <location>
        <position position="1"/>
    </location>
</feature>
<organism evidence="2 3">
    <name type="scientific">Arctia plantaginis</name>
    <name type="common">Wood tiger moth</name>
    <name type="synonym">Phalaena plantaginis</name>
    <dbReference type="NCBI Taxonomy" id="874455"/>
    <lineage>
        <taxon>Eukaryota</taxon>
        <taxon>Metazoa</taxon>
        <taxon>Ecdysozoa</taxon>
        <taxon>Arthropoda</taxon>
        <taxon>Hexapoda</taxon>
        <taxon>Insecta</taxon>
        <taxon>Pterygota</taxon>
        <taxon>Neoptera</taxon>
        <taxon>Endopterygota</taxon>
        <taxon>Lepidoptera</taxon>
        <taxon>Glossata</taxon>
        <taxon>Ditrysia</taxon>
        <taxon>Noctuoidea</taxon>
        <taxon>Erebidae</taxon>
        <taxon>Arctiinae</taxon>
        <taxon>Arctia</taxon>
    </lineage>
</organism>
<reference evidence="2 3" key="1">
    <citation type="submission" date="2020-04" db="EMBL/GenBank/DDBJ databases">
        <authorList>
            <person name="Wallbank WR R."/>
            <person name="Pardo Diaz C."/>
            <person name="Kozak K."/>
            <person name="Martin S."/>
            <person name="Jiggins C."/>
            <person name="Moest M."/>
            <person name="Warren A I."/>
            <person name="Byers J.R.P. K."/>
            <person name="Montejo-Kovacevich G."/>
            <person name="Yen C E."/>
        </authorList>
    </citation>
    <scope>NUCLEOTIDE SEQUENCE [LARGE SCALE GENOMIC DNA]</scope>
</reference>
<proteinExistence type="predicted"/>
<protein>
    <submittedName>
        <fullName evidence="2">Uncharacterized protein</fullName>
    </submittedName>
</protein>
<feature type="compositionally biased region" description="Polar residues" evidence="1">
    <location>
        <begin position="13"/>
        <end position="28"/>
    </location>
</feature>
<feature type="compositionally biased region" description="Basic and acidic residues" evidence="1">
    <location>
        <begin position="34"/>
        <end position="60"/>
    </location>
</feature>
<accession>A0A8S1BKI1</accession>
<dbReference type="EMBL" id="CADEBC010000671">
    <property type="protein sequence ID" value="CAB3260026.1"/>
    <property type="molecule type" value="Genomic_DNA"/>
</dbReference>
<feature type="region of interest" description="Disordered" evidence="1">
    <location>
        <begin position="169"/>
        <end position="209"/>
    </location>
</feature>
<dbReference type="AlphaFoldDB" id="A0A8S1BKI1"/>
<sequence>MMGIRTPIKGIKPTNSKQSPTLSGQASGQALPPQERDDVKVPEMRPISERRSIGEWESGKPTEAPMKMTTSPKKAVSVEPSEPKKSTRTLSQDSKTGTSTNIEARRTSMEVTGSPPTQKKYADRMTEARACVTKAKILLGKSKNIKTEIKTEVTQAIDRLFQLVKEADSVKGQGVKKPSEPKKDRESRKEKEAEKKPQKEQRTEEKELLRRIDEHTRLIEESNEKMERLRETIEKHQETQEKMTYASVAATTPRRQPPERAALHSIVVTAKDETETGDEIMKRIREVRKELATHEIMLIASEKRMAFALIQEPYVGAIGRMKSYGGARIFQNTSQGDGTIKAAIAVFDEEME</sequence>
<feature type="compositionally biased region" description="Basic and acidic residues" evidence="1">
    <location>
        <begin position="177"/>
        <end position="209"/>
    </location>
</feature>
<gene>
    <name evidence="2" type="ORF">APLA_LOCUS17185</name>
</gene>
<name>A0A8S1BKI1_ARCPL</name>
<feature type="compositionally biased region" description="Polar residues" evidence="1">
    <location>
        <begin position="88"/>
        <end position="102"/>
    </location>
</feature>
<dbReference type="OrthoDB" id="10022108at2759"/>
<evidence type="ECO:0000313" key="2">
    <source>
        <dbReference type="EMBL" id="CAB3260026.1"/>
    </source>
</evidence>
<comment type="caution">
    <text evidence="2">The sequence shown here is derived from an EMBL/GenBank/DDBJ whole genome shotgun (WGS) entry which is preliminary data.</text>
</comment>
<keyword evidence="3" id="KW-1185">Reference proteome</keyword>
<evidence type="ECO:0000313" key="3">
    <source>
        <dbReference type="Proteomes" id="UP000494106"/>
    </source>
</evidence>
<evidence type="ECO:0000256" key="1">
    <source>
        <dbReference type="SAM" id="MobiDB-lite"/>
    </source>
</evidence>
<dbReference type="Proteomes" id="UP000494106">
    <property type="component" value="Unassembled WGS sequence"/>
</dbReference>
<feature type="region of interest" description="Disordered" evidence="1">
    <location>
        <begin position="1"/>
        <end position="125"/>
    </location>
</feature>